<feature type="region of interest" description="Disordered" evidence="1">
    <location>
        <begin position="267"/>
        <end position="313"/>
    </location>
</feature>
<feature type="compositionally biased region" description="Basic and acidic residues" evidence="1">
    <location>
        <begin position="267"/>
        <end position="285"/>
    </location>
</feature>
<evidence type="ECO:0000313" key="3">
    <source>
        <dbReference type="Proteomes" id="UP000059188"/>
    </source>
</evidence>
<reference evidence="2 3" key="1">
    <citation type="submission" date="2014-11" db="EMBL/GenBank/DDBJ databases">
        <authorList>
            <person name="Wibberg Daniel"/>
        </authorList>
    </citation>
    <scope>NUCLEOTIDE SEQUENCE [LARGE SCALE GENOMIC DNA]</scope>
    <source>
        <strain evidence="2">Rhizoctonia solani AG1-IB 7/3/14</strain>
    </source>
</reference>
<protein>
    <submittedName>
        <fullName evidence="2">Uncharacterized protein</fullName>
    </submittedName>
</protein>
<evidence type="ECO:0000313" key="2">
    <source>
        <dbReference type="EMBL" id="CEL63723.1"/>
    </source>
</evidence>
<organism evidence="2 3">
    <name type="scientific">Thanatephorus cucumeris (strain AG1-IB / isolate 7/3/14)</name>
    <name type="common">Lettuce bottom rot fungus</name>
    <name type="synonym">Rhizoctonia solani</name>
    <dbReference type="NCBI Taxonomy" id="1108050"/>
    <lineage>
        <taxon>Eukaryota</taxon>
        <taxon>Fungi</taxon>
        <taxon>Dikarya</taxon>
        <taxon>Basidiomycota</taxon>
        <taxon>Agaricomycotina</taxon>
        <taxon>Agaricomycetes</taxon>
        <taxon>Cantharellales</taxon>
        <taxon>Ceratobasidiaceae</taxon>
        <taxon>Rhizoctonia</taxon>
        <taxon>Rhizoctonia solani AG-1</taxon>
    </lineage>
</organism>
<proteinExistence type="predicted"/>
<dbReference type="Proteomes" id="UP000059188">
    <property type="component" value="Unassembled WGS sequence"/>
</dbReference>
<accession>A0A0B7G5F0</accession>
<gene>
    <name evidence="2" type="ORF">RSOLAG1IB_05485</name>
</gene>
<dbReference type="STRING" id="1108050.A0A0B7G5F0"/>
<feature type="region of interest" description="Disordered" evidence="1">
    <location>
        <begin position="151"/>
        <end position="187"/>
    </location>
</feature>
<keyword evidence="3" id="KW-1185">Reference proteome</keyword>
<feature type="compositionally biased region" description="Polar residues" evidence="1">
    <location>
        <begin position="77"/>
        <end position="88"/>
    </location>
</feature>
<feature type="compositionally biased region" description="Polar residues" evidence="1">
    <location>
        <begin position="36"/>
        <end position="69"/>
    </location>
</feature>
<dbReference type="OrthoDB" id="3268376at2759"/>
<sequence>MLSRKDASDSSSDVEIIEDSEPERQERLAKLRFTRKQAQSDSSTEATDQSQIHWATTLTRGLTASTETPVNEDKVQSPINLSESSYTSARKPAPPPWLTSTTSSITLDLSASYSSSSKLIPPKSSSQPSPVKQIDINSFAFQKRTVGRSTSYSASSRSASGSKDKDKEISAVESCSDAPKSSANSSKASSSSKLFILGPTKECPGTEASFTAEQINSLCSCVVCGHAWTTRKLPKHKWSHIMSCARKGGCEMDVLYVKLIAGVVDAPEPKSKKSTKGKESQKGTDEPQSLLAHTVQKHGPSKKRGRRAEPGFSSLQPVEDARKAILERGAALLGVSSVLDVESQPDMIAGTTIELSEETQETQEEEPNIPATQGFAPSRVGERSRLFGSTLATLNMDARSGLFYADLPCTILPNTTTRLLPTSE</sequence>
<dbReference type="EMBL" id="LN679108">
    <property type="protein sequence ID" value="CEL63723.1"/>
    <property type="molecule type" value="Genomic_DNA"/>
</dbReference>
<name>A0A0B7G5F0_THACB</name>
<dbReference type="AlphaFoldDB" id="A0A0B7G5F0"/>
<feature type="compositionally biased region" description="Basic residues" evidence="1">
    <location>
        <begin position="295"/>
        <end position="306"/>
    </location>
</feature>
<feature type="region of interest" description="Disordered" evidence="1">
    <location>
        <begin position="1"/>
        <end position="102"/>
    </location>
</feature>
<evidence type="ECO:0000256" key="1">
    <source>
        <dbReference type="SAM" id="MobiDB-lite"/>
    </source>
</evidence>
<feature type="compositionally biased region" description="Low complexity" evidence="1">
    <location>
        <begin position="174"/>
        <end position="187"/>
    </location>
</feature>
<feature type="compositionally biased region" description="Low complexity" evidence="1">
    <location>
        <begin position="151"/>
        <end position="161"/>
    </location>
</feature>